<reference evidence="2 3" key="1">
    <citation type="journal article" date="2019" name="Genome Biol. Evol.">
        <title>Day and night: Metabolic profiles and evolutionary relationships of six axenic non-marine cyanobacteria.</title>
        <authorList>
            <person name="Will S.E."/>
            <person name="Henke P."/>
            <person name="Boedeker C."/>
            <person name="Huang S."/>
            <person name="Brinkmann H."/>
            <person name="Rohde M."/>
            <person name="Jarek M."/>
            <person name="Friedl T."/>
            <person name="Seufert S."/>
            <person name="Schumacher M."/>
            <person name="Overmann J."/>
            <person name="Neumann-Schaal M."/>
            <person name="Petersen J."/>
        </authorList>
    </citation>
    <scope>NUCLEOTIDE SEQUENCE [LARGE SCALE GENOMIC DNA]</scope>
    <source>
        <strain evidence="2 3">SAG 39.79</strain>
    </source>
</reference>
<protein>
    <submittedName>
        <fullName evidence="2">Cytosine deaminase</fullName>
    </submittedName>
</protein>
<comment type="caution">
    <text evidence="2">The sequence shown here is derived from an EMBL/GenBank/DDBJ whole genome shotgun (WGS) entry which is preliminary data.</text>
</comment>
<dbReference type="SUPFAM" id="SSF51556">
    <property type="entry name" value="Metallo-dependent hydrolases"/>
    <property type="match status" value="1"/>
</dbReference>
<dbReference type="Pfam" id="PF01979">
    <property type="entry name" value="Amidohydro_1"/>
    <property type="match status" value="1"/>
</dbReference>
<organism evidence="2 3">
    <name type="scientific">Chroococcidiopsis cubana SAG 39.79</name>
    <dbReference type="NCBI Taxonomy" id="388085"/>
    <lineage>
        <taxon>Bacteria</taxon>
        <taxon>Bacillati</taxon>
        <taxon>Cyanobacteriota</taxon>
        <taxon>Cyanophyceae</taxon>
        <taxon>Chroococcidiopsidales</taxon>
        <taxon>Chroococcidiopsidaceae</taxon>
        <taxon>Chroococcidiopsis</taxon>
    </lineage>
</organism>
<dbReference type="Gene3D" id="3.20.20.140">
    <property type="entry name" value="Metal-dependent hydrolases"/>
    <property type="match status" value="1"/>
</dbReference>
<dbReference type="PANTHER" id="PTHR43794:SF5">
    <property type="entry name" value="CHLOROHYDROLASE FAMILY PROTEIN"/>
    <property type="match status" value="1"/>
</dbReference>
<name>A0AB37U8Y7_9CYAN</name>
<dbReference type="InterPro" id="IPR006311">
    <property type="entry name" value="TAT_signal"/>
</dbReference>
<dbReference type="InterPro" id="IPR032466">
    <property type="entry name" value="Metal_Hydrolase"/>
</dbReference>
<keyword evidence="3" id="KW-1185">Reference proteome</keyword>
<dbReference type="SUPFAM" id="SSF51338">
    <property type="entry name" value="Composite domain of metallo-dependent hydrolases"/>
    <property type="match status" value="1"/>
</dbReference>
<sequence>MNGHPIKRREFFRGAAALGSLGMSGILADPVIGTRSAGQLPARSEFVVRNAYVMTMDSALGDLANSDVHVRDGEIVAVGTRLIAPTAKNIDGRNTIVLPGLIDTHWHLWTSLFRSLSGDTKERGYFPLSKRLGKAYTPEDMYRAVRFATAEALFSGITTVHDFNHNVRSLNYAKAALRALTDTGIRARFSYGYYQAQPSEEATDFDSIAALRELMTDSQKNLLSLGFAPREVSVYKMYRRDWEMARKLGLPITVHANSSRSEALEIELMSKEGLLGKDVQLVHATVVTPAEVEQLAKSGTSVSLTPYTEMRGGFGFPTVGQLFSARVLVSLGVDTTALAGNADMFAIMKAIQSVGNARAESEFKLSPRRVLELATIDGARAMDIADRVGSLKPGKRADLIMVSTMNLNMGVFTDAAHLLVEAAQPSNVDMVVVDGRILKHNSQLTALNVEQVIREARDSLVAVRRRANWY</sequence>
<dbReference type="Proteomes" id="UP000282574">
    <property type="component" value="Unassembled WGS sequence"/>
</dbReference>
<evidence type="ECO:0000313" key="2">
    <source>
        <dbReference type="EMBL" id="RUS98435.1"/>
    </source>
</evidence>
<dbReference type="NCBIfam" id="NF006056">
    <property type="entry name" value="PRK08204.1"/>
    <property type="match status" value="1"/>
</dbReference>
<gene>
    <name evidence="2" type="primary">mtaD</name>
    <name evidence="2" type="ORF">DSM107010_69460</name>
</gene>
<dbReference type="InterPro" id="IPR011059">
    <property type="entry name" value="Metal-dep_hydrolase_composite"/>
</dbReference>
<dbReference type="InterPro" id="IPR006680">
    <property type="entry name" value="Amidohydro-rel"/>
</dbReference>
<evidence type="ECO:0000259" key="1">
    <source>
        <dbReference type="Pfam" id="PF01979"/>
    </source>
</evidence>
<dbReference type="RefSeq" id="WP_106168488.1">
    <property type="nucleotide sequence ID" value="NZ_JAVKZF010000004.1"/>
</dbReference>
<evidence type="ECO:0000313" key="3">
    <source>
        <dbReference type="Proteomes" id="UP000282574"/>
    </source>
</evidence>
<dbReference type="EMBL" id="RSCK01000163">
    <property type="protein sequence ID" value="RUS98435.1"/>
    <property type="molecule type" value="Genomic_DNA"/>
</dbReference>
<dbReference type="GO" id="GO:0016810">
    <property type="term" value="F:hydrolase activity, acting on carbon-nitrogen (but not peptide) bonds"/>
    <property type="evidence" value="ECO:0007669"/>
    <property type="project" value="InterPro"/>
</dbReference>
<accession>A0AB37U8Y7</accession>
<dbReference type="InterPro" id="IPR050287">
    <property type="entry name" value="MTA/SAH_deaminase"/>
</dbReference>
<feature type="domain" description="Amidohydrolase-related" evidence="1">
    <location>
        <begin position="96"/>
        <end position="437"/>
    </location>
</feature>
<dbReference type="Gene3D" id="2.30.40.10">
    <property type="entry name" value="Urease, subunit C, domain 1"/>
    <property type="match status" value="1"/>
</dbReference>
<dbReference type="PANTHER" id="PTHR43794">
    <property type="entry name" value="AMINOHYDROLASE SSNA-RELATED"/>
    <property type="match status" value="1"/>
</dbReference>
<dbReference type="AlphaFoldDB" id="A0AB37U8Y7"/>
<proteinExistence type="predicted"/>
<dbReference type="PROSITE" id="PS51318">
    <property type="entry name" value="TAT"/>
    <property type="match status" value="1"/>
</dbReference>